<sequence length="298" mass="31605">MEKPYVLHFITPAKNASPFDANMAYDAGYDAVIPYTDVQTSEVMGLVQDAIFSRGPRGVWRTGIFIGGRDIDMAMDMLNIAKKSMIPPFEVSVFADPSGAFTTSAAMMAMVERELKRKFGCDLNGRKVSIFGATGPVGGCTAVIAAKNGAQVELVAHRAVADVKEKAEAYNARYGTNIGYTDGSTAELKKAILQDTDVALCCAAAGVRVIELAQMAGSPRLKVVADVNAVPPTGAEGVGVMADGESIEGTKAVGLGALAIGNVKYQTQNLLFKKMLEGQSHVYLDFLSAFELARKDFG</sequence>
<dbReference type="Gene3D" id="3.40.50.720">
    <property type="entry name" value="NAD(P)-binding Rossmann-like Domain"/>
    <property type="match status" value="1"/>
</dbReference>
<evidence type="ECO:0000256" key="1">
    <source>
        <dbReference type="ARBA" id="ARBA00023002"/>
    </source>
</evidence>
<reference evidence="3 4" key="1">
    <citation type="journal article" date="2018" name="Environ. Microbiol.">
        <title>Isolation and genomic characterization of Novimethylophilus kurashikiensis gen. nov. sp. nov., a new lanthanide-dependent methylotrophic species of Methylophilaceae.</title>
        <authorList>
            <person name="Lv H."/>
            <person name="Sahin N."/>
            <person name="Tani A."/>
        </authorList>
    </citation>
    <scope>NUCLEOTIDE SEQUENCE [LARGE SCALE GENOMIC DNA]</scope>
    <source>
        <strain evidence="3 4">La2-4</strain>
    </source>
</reference>
<dbReference type="SUPFAM" id="SSF53223">
    <property type="entry name" value="Aminoacid dehydrogenase-like, N-terminal domain"/>
    <property type="match status" value="1"/>
</dbReference>
<dbReference type="RefSeq" id="WP_109014038.1">
    <property type="nucleotide sequence ID" value="NZ_BDOQ01000002.1"/>
</dbReference>
<dbReference type="GO" id="GO:0016491">
    <property type="term" value="F:oxidoreductase activity"/>
    <property type="evidence" value="ECO:0007669"/>
    <property type="project" value="UniProtKB-KW"/>
</dbReference>
<dbReference type="SUPFAM" id="SSF51735">
    <property type="entry name" value="NAD(P)-binding Rossmann-fold domains"/>
    <property type="match status" value="1"/>
</dbReference>
<dbReference type="InterPro" id="IPR015259">
    <property type="entry name" value="Methyl-teptahyd_DH_N"/>
</dbReference>
<proteinExistence type="predicted"/>
<dbReference type="Proteomes" id="UP000245081">
    <property type="component" value="Unassembled WGS sequence"/>
</dbReference>
<evidence type="ECO:0000259" key="2">
    <source>
        <dbReference type="Pfam" id="PF09176"/>
    </source>
</evidence>
<keyword evidence="4" id="KW-1185">Reference proteome</keyword>
<dbReference type="OrthoDB" id="8556544at2"/>
<keyword evidence="1 3" id="KW-0560">Oxidoreductase</keyword>
<gene>
    <name evidence="3" type="primary">mtdB</name>
    <name evidence="3" type="ORF">NMK_0342</name>
</gene>
<accession>A0A2R5F549</accession>
<dbReference type="InterPro" id="IPR036291">
    <property type="entry name" value="NAD(P)-bd_dom_sf"/>
</dbReference>
<dbReference type="Gene3D" id="3.40.50.10280">
    <property type="entry name" value="Methylene-tetrahydromethanopterin dehydrogenase, N-terminal domain"/>
    <property type="match status" value="1"/>
</dbReference>
<evidence type="ECO:0000313" key="4">
    <source>
        <dbReference type="Proteomes" id="UP000245081"/>
    </source>
</evidence>
<dbReference type="Pfam" id="PF09176">
    <property type="entry name" value="Mpt_N"/>
    <property type="match status" value="1"/>
</dbReference>
<dbReference type="InterPro" id="IPR037089">
    <property type="entry name" value="Methyl-teptahyd_DH_N_sf"/>
</dbReference>
<dbReference type="EMBL" id="BDOQ01000002">
    <property type="protein sequence ID" value="GBG12808.1"/>
    <property type="molecule type" value="Genomic_DNA"/>
</dbReference>
<dbReference type="AlphaFoldDB" id="A0A2R5F549"/>
<evidence type="ECO:0000313" key="3">
    <source>
        <dbReference type="EMBL" id="GBG12808.1"/>
    </source>
</evidence>
<dbReference type="EC" id="1.5.1.-" evidence="3"/>
<feature type="domain" description="Methylene-tetrahydromethanopterin dehydrogenase N-terminal" evidence="2">
    <location>
        <begin position="18"/>
        <end position="98"/>
    </location>
</feature>
<protein>
    <submittedName>
        <fullName evidence="3">Methylene-tetrahydromethanopterin dehydrogenase</fullName>
        <ecNumber evidence="3">1.5.1.-</ecNumber>
    </submittedName>
</protein>
<dbReference type="InterPro" id="IPR046346">
    <property type="entry name" value="Aminoacid_DH-like_N_sf"/>
</dbReference>
<comment type="caution">
    <text evidence="3">The sequence shown here is derived from an EMBL/GenBank/DDBJ whole genome shotgun (WGS) entry which is preliminary data.</text>
</comment>
<name>A0A2R5F549_9PROT</name>
<organism evidence="3 4">
    <name type="scientific">Novimethylophilus kurashikiensis</name>
    <dbReference type="NCBI Taxonomy" id="1825523"/>
    <lineage>
        <taxon>Bacteria</taxon>
        <taxon>Pseudomonadati</taxon>
        <taxon>Pseudomonadota</taxon>
        <taxon>Betaproteobacteria</taxon>
        <taxon>Nitrosomonadales</taxon>
        <taxon>Methylophilaceae</taxon>
        <taxon>Novimethylophilus</taxon>
    </lineage>
</organism>